<evidence type="ECO:0000313" key="1">
    <source>
        <dbReference type="EMBL" id="RCK78014.1"/>
    </source>
</evidence>
<evidence type="ECO:0000313" key="2">
    <source>
        <dbReference type="Proteomes" id="UP000252355"/>
    </source>
</evidence>
<proteinExistence type="predicted"/>
<protein>
    <submittedName>
        <fullName evidence="1">Uncharacterized protein</fullName>
    </submittedName>
</protein>
<accession>A0A367ZIQ9</accession>
<sequence>MQPTGLSLARQTGVWALDRCSSAFCSPSQEFRTGALYQKHAEMSR</sequence>
<dbReference type="EMBL" id="QOQW01000029">
    <property type="protein sequence ID" value="RCK78014.1"/>
    <property type="molecule type" value="Genomic_DNA"/>
</dbReference>
<organism evidence="1 2">
    <name type="scientific">Candidatus Ozemobacter sibiricus</name>
    <dbReference type="NCBI Taxonomy" id="2268124"/>
    <lineage>
        <taxon>Bacteria</taxon>
        <taxon>Candidatus Ozemobacteria</taxon>
        <taxon>Candidatus Ozemobacterales</taxon>
        <taxon>Candidatus Ozemobacteraceae</taxon>
        <taxon>Candidatus Ozemobacter</taxon>
    </lineage>
</organism>
<dbReference type="Proteomes" id="UP000252355">
    <property type="component" value="Unassembled WGS sequence"/>
</dbReference>
<reference evidence="1 2" key="1">
    <citation type="submission" date="2018-05" db="EMBL/GenBank/DDBJ databases">
        <title>A metagenomic window into the 2 km-deep terrestrial subsurface aquifer revealed taxonomically and functionally diverse microbial community comprising novel uncultured bacterial lineages.</title>
        <authorList>
            <person name="Kadnikov V.V."/>
            <person name="Mardanov A.V."/>
            <person name="Beletsky A.V."/>
            <person name="Banks D."/>
            <person name="Pimenov N.V."/>
            <person name="Frank Y.A."/>
            <person name="Karnachuk O.V."/>
            <person name="Ravin N.V."/>
        </authorList>
    </citation>
    <scope>NUCLEOTIDE SEQUENCE [LARGE SCALE GENOMIC DNA]</scope>
    <source>
        <strain evidence="1">BY5</strain>
    </source>
</reference>
<gene>
    <name evidence="1" type="ORF">OZSIB_1923</name>
</gene>
<dbReference type="AlphaFoldDB" id="A0A367ZIQ9"/>
<comment type="caution">
    <text evidence="1">The sequence shown here is derived from an EMBL/GenBank/DDBJ whole genome shotgun (WGS) entry which is preliminary data.</text>
</comment>
<name>A0A367ZIQ9_9BACT</name>